<comment type="caution">
    <text evidence="3">The sequence shown here is derived from an EMBL/GenBank/DDBJ whole genome shotgun (WGS) entry which is preliminary data.</text>
</comment>
<evidence type="ECO:0000313" key="4">
    <source>
        <dbReference type="Proteomes" id="UP001275440"/>
    </source>
</evidence>
<name>A0ABU3WU30_9NOCA</name>
<dbReference type="InterPro" id="IPR040832">
    <property type="entry name" value="TTHB210-like_dom"/>
</dbReference>
<feature type="domain" description="TTHB210-like" evidence="2">
    <location>
        <begin position="57"/>
        <end position="104"/>
    </location>
</feature>
<reference evidence="3 4" key="1">
    <citation type="submission" date="2019-10" db="EMBL/GenBank/DDBJ databases">
        <title>Draft Genome Assembly of Rhodococcus zopfii DSM44189.</title>
        <authorList>
            <person name="Sutton J.M."/>
            <person name="Akob D.M."/>
            <person name="Bushman T.J."/>
        </authorList>
    </citation>
    <scope>NUCLEOTIDE SEQUENCE [LARGE SCALE GENOMIC DNA]</scope>
    <source>
        <strain evidence="3 4">DSM 44189</strain>
    </source>
</reference>
<proteinExistence type="predicted"/>
<keyword evidence="1" id="KW-0732">Signal</keyword>
<feature type="chain" id="PRO_5045725438" description="TTHB210-like domain-containing protein" evidence="1">
    <location>
        <begin position="16"/>
        <end position="266"/>
    </location>
</feature>
<dbReference type="Pfam" id="PF18197">
    <property type="entry name" value="TTHB210-like"/>
    <property type="match status" value="1"/>
</dbReference>
<evidence type="ECO:0000313" key="3">
    <source>
        <dbReference type="EMBL" id="MDV2477500.1"/>
    </source>
</evidence>
<feature type="signal peptide" evidence="1">
    <location>
        <begin position="1"/>
        <end position="15"/>
    </location>
</feature>
<dbReference type="CDD" id="cd11669">
    <property type="entry name" value="TTHB210-like"/>
    <property type="match status" value="1"/>
</dbReference>
<accession>A0ABU3WU30</accession>
<keyword evidence="4" id="KW-1185">Reference proteome</keyword>
<evidence type="ECO:0000256" key="1">
    <source>
        <dbReference type="SAM" id="SignalP"/>
    </source>
</evidence>
<dbReference type="RefSeq" id="WP_371305208.1">
    <property type="nucleotide sequence ID" value="NZ_JAWKJJ010000001.1"/>
</dbReference>
<gene>
    <name evidence="3" type="ORF">F8M49_22695</name>
</gene>
<protein>
    <recommendedName>
        <fullName evidence="2">TTHB210-like domain-containing protein</fullName>
    </recommendedName>
</protein>
<dbReference type="PROSITE" id="PS51257">
    <property type="entry name" value="PROKAR_LIPOPROTEIN"/>
    <property type="match status" value="1"/>
</dbReference>
<evidence type="ECO:0000259" key="2">
    <source>
        <dbReference type="Pfam" id="PF18197"/>
    </source>
</evidence>
<dbReference type="InterPro" id="IPR033786">
    <property type="entry name" value="TTHB210-like"/>
</dbReference>
<dbReference type="EMBL" id="WBMO01000005">
    <property type="protein sequence ID" value="MDV2477500.1"/>
    <property type="molecule type" value="Genomic_DNA"/>
</dbReference>
<dbReference type="Proteomes" id="UP001275440">
    <property type="component" value="Unassembled WGS sequence"/>
</dbReference>
<organism evidence="3 4">
    <name type="scientific">Rhodococcus zopfii</name>
    <dbReference type="NCBI Taxonomy" id="43772"/>
    <lineage>
        <taxon>Bacteria</taxon>
        <taxon>Bacillati</taxon>
        <taxon>Actinomycetota</taxon>
        <taxon>Actinomycetes</taxon>
        <taxon>Mycobacteriales</taxon>
        <taxon>Nocardiaceae</taxon>
        <taxon>Rhodococcus</taxon>
    </lineage>
</organism>
<sequence length="266" mass="28724">MRLPTLLRLSGTAAAACTALTVVVGCGADTATETDPDIYGTAVPIGDGSGRAYVLQDADGNPTAVGLRLTADALDGLSDSLEVFDLELPADGPDTAIDHVTVDWNPHGHEPAMLFDEPHFDMHFYMADAAAVKAIDPGMPDYLALGTNYPAPQYIPQGYVPAGPPELAIVPKMGMHWVDSTQSLVPGEYDFTQILINGTWDGRWTFIEPMMAIDWMRTKTPVQEDLELPQAYQQSGYYPTTYSVSFDEGSGEYIVELGGLTMREAT</sequence>